<sequence length="692" mass="80376">MIENNIEPPKAEKIEKRLKIHGDVRIDNYYWLNERENPKVIDYLKAENSYYDTITANTKQFQEELYKEMKSRIKEDDESVPYKKNGFYYLTRFKKGKQYPIYARKKKTLKAKEEIMFDVNEMAKKHSYYRLSGLSVSPNNELISFGVDTVSRRQFTLQFKNLTTGELYPEKIENTTGNAAWASDNKTVFYTQKNSETLRSEKVFKHILGTDPSTDVEVYFEEDEAFSTYVYRTKSDKYIIIGSHSTVSTEYRILEAENPTGEFRVFQPRERNLEYNIAHYGDYFYILTNKDGATNFKLMKTPEKETFKKNWIDVISHREDVLLEDISIFKNFLVLEERINGLNKIRVIRWDDSEDYYLPFEEETYSAGVYFNPEFDTNVIRYGYNSMTTPSSVIDFNMVTKTKEIKKEQQVLGGKFDKNNYKSERLWATAIDGTKIPISLVYHKNTPLTTNTPLLLYGYGSYGHTIDAGFSSTRLSLLDRGFVFAIAHVRGSEYLGRKWYEDGKLLKKKNTFSDFIASAKFLIKIQYTSKEHLYASGGSAGGLLMGAIINMNPELFHGVLASVPFVDVLTTMLDDSIPLTTGEYDEWGNPNEKEYYDYIKSYSPYDNVSKQKYPNLLITTGLNDSQVQYFEPAKWIAKLRELKTDKNILVMHTNMEAGHGGASGRFEALKEVARDYSFILDLEGYISFKKNY</sequence>
<dbReference type="Proteomes" id="UP000059672">
    <property type="component" value="Chromosome"/>
</dbReference>
<dbReference type="GO" id="GO:0004252">
    <property type="term" value="F:serine-type endopeptidase activity"/>
    <property type="evidence" value="ECO:0007669"/>
    <property type="project" value="InterPro"/>
</dbReference>
<evidence type="ECO:0000259" key="11">
    <source>
        <dbReference type="Pfam" id="PF02897"/>
    </source>
</evidence>
<keyword evidence="3 12" id="KW-0645">Protease</keyword>
<name>A0A0X8G585_9FLAO</name>
<dbReference type="InterPro" id="IPR001375">
    <property type="entry name" value="Peptidase_S9_cat"/>
</dbReference>
<feature type="domain" description="Peptidase S9 prolyl oligopeptidase catalytic" evidence="10">
    <location>
        <begin position="470"/>
        <end position="680"/>
    </location>
</feature>
<dbReference type="PATRIC" id="fig|1622118.3.peg.191"/>
<evidence type="ECO:0000256" key="9">
    <source>
        <dbReference type="ARBA" id="ARBA00081187"/>
    </source>
</evidence>
<dbReference type="Pfam" id="PF00326">
    <property type="entry name" value="Peptidase_S9"/>
    <property type="match status" value="1"/>
</dbReference>
<evidence type="ECO:0000259" key="10">
    <source>
        <dbReference type="Pfam" id="PF00326"/>
    </source>
</evidence>
<reference evidence="12 13" key="2">
    <citation type="journal article" date="2016" name="Int. J. Syst. Evol. Microbiol.">
        <title>Lutibacter profundi sp. nov., isolated from a deep-sea hydrothermal system on the Arctic Mid-Ocean Ridge and emended description of the genus Lutibacter.</title>
        <authorList>
            <person name="Le Moine Bauer S."/>
            <person name="Roalkvam I."/>
            <person name="Steen I.H."/>
            <person name="Dahle H."/>
        </authorList>
    </citation>
    <scope>NUCLEOTIDE SEQUENCE [LARGE SCALE GENOMIC DNA]</scope>
    <source>
        <strain evidence="12 13">LP1</strain>
    </source>
</reference>
<gene>
    <name evidence="12" type="ORF">Lupro_00945</name>
</gene>
<feature type="domain" description="Peptidase S9A N-terminal" evidence="11">
    <location>
        <begin position="9"/>
        <end position="409"/>
    </location>
</feature>
<evidence type="ECO:0000256" key="2">
    <source>
        <dbReference type="ARBA" id="ARBA00005228"/>
    </source>
</evidence>
<dbReference type="STRING" id="1622118.Lupro_00945"/>
<evidence type="ECO:0000313" key="12">
    <source>
        <dbReference type="EMBL" id="AMC09908.1"/>
    </source>
</evidence>
<dbReference type="PRINTS" id="PR00862">
    <property type="entry name" value="PROLIGOPTASE"/>
</dbReference>
<reference evidence="13" key="1">
    <citation type="submission" date="2015-12" db="EMBL/GenBank/DDBJ databases">
        <title>Complete genome sequence of Lutibacter profundus strain LP1.</title>
        <authorList>
            <person name="Wissuwa J."/>
            <person name="Le Moine Bauer S."/>
            <person name="Stokke R."/>
            <person name="Dahle H."/>
            <person name="Steen I.H."/>
        </authorList>
    </citation>
    <scope>NUCLEOTIDE SEQUENCE [LARGE SCALE GENOMIC DNA]</scope>
    <source>
        <strain evidence="13">LP1</strain>
    </source>
</reference>
<comment type="subcellular location">
    <subcellularLocation>
        <location evidence="1">Periplasm</location>
    </subcellularLocation>
</comment>
<dbReference type="OrthoDB" id="9801421at2"/>
<dbReference type="InterPro" id="IPR002470">
    <property type="entry name" value="Peptidase_S9A"/>
</dbReference>
<dbReference type="SUPFAM" id="SSF50993">
    <property type="entry name" value="Peptidase/esterase 'gauge' domain"/>
    <property type="match status" value="1"/>
</dbReference>
<dbReference type="InterPro" id="IPR023302">
    <property type="entry name" value="Pept_S9A_N"/>
</dbReference>
<dbReference type="SUPFAM" id="SSF53474">
    <property type="entry name" value="alpha/beta-Hydrolases"/>
    <property type="match status" value="1"/>
</dbReference>
<dbReference type="RefSeq" id="WP_068205626.1">
    <property type="nucleotide sequence ID" value="NZ_CP013355.1"/>
</dbReference>
<proteinExistence type="inferred from homology"/>
<keyword evidence="7" id="KW-0720">Serine protease</keyword>
<dbReference type="FunFam" id="3.40.50.1820:FF:000005">
    <property type="entry name" value="Prolyl endopeptidase"/>
    <property type="match status" value="1"/>
</dbReference>
<dbReference type="EMBL" id="CP013355">
    <property type="protein sequence ID" value="AMC09908.1"/>
    <property type="molecule type" value="Genomic_DNA"/>
</dbReference>
<evidence type="ECO:0000256" key="6">
    <source>
        <dbReference type="ARBA" id="ARBA00022801"/>
    </source>
</evidence>
<dbReference type="PANTHER" id="PTHR11757">
    <property type="entry name" value="PROTEASE FAMILY S9A OLIGOPEPTIDASE"/>
    <property type="match status" value="1"/>
</dbReference>
<evidence type="ECO:0000256" key="4">
    <source>
        <dbReference type="ARBA" id="ARBA00022729"/>
    </source>
</evidence>
<dbReference type="GO" id="GO:0042597">
    <property type="term" value="C:periplasmic space"/>
    <property type="evidence" value="ECO:0007669"/>
    <property type="project" value="UniProtKB-SubCell"/>
</dbReference>
<organism evidence="12 13">
    <name type="scientific">Lutibacter profundi</name>
    <dbReference type="NCBI Taxonomy" id="1622118"/>
    <lineage>
        <taxon>Bacteria</taxon>
        <taxon>Pseudomonadati</taxon>
        <taxon>Bacteroidota</taxon>
        <taxon>Flavobacteriia</taxon>
        <taxon>Flavobacteriales</taxon>
        <taxon>Flavobacteriaceae</taxon>
        <taxon>Lutibacter</taxon>
    </lineage>
</organism>
<evidence type="ECO:0000256" key="5">
    <source>
        <dbReference type="ARBA" id="ARBA00022764"/>
    </source>
</evidence>
<evidence type="ECO:0000256" key="3">
    <source>
        <dbReference type="ARBA" id="ARBA00022670"/>
    </source>
</evidence>
<dbReference type="KEGG" id="lut:Lupro_00945"/>
<evidence type="ECO:0000256" key="8">
    <source>
        <dbReference type="ARBA" id="ARBA00060121"/>
    </source>
</evidence>
<evidence type="ECO:0000313" key="13">
    <source>
        <dbReference type="Proteomes" id="UP000059672"/>
    </source>
</evidence>
<dbReference type="GO" id="GO:0006508">
    <property type="term" value="P:proteolysis"/>
    <property type="evidence" value="ECO:0007669"/>
    <property type="project" value="UniProtKB-KW"/>
</dbReference>
<dbReference type="AlphaFoldDB" id="A0A0X8G585"/>
<dbReference type="InterPro" id="IPR029058">
    <property type="entry name" value="AB_hydrolase_fold"/>
</dbReference>
<accession>A0A0X8G585</accession>
<dbReference type="Pfam" id="PF02897">
    <property type="entry name" value="Peptidase_S9_N"/>
    <property type="match status" value="1"/>
</dbReference>
<comment type="similarity">
    <text evidence="2">Belongs to the peptidase S9A family.</text>
</comment>
<comment type="function">
    <text evidence="8">Cleaves peptide bonds on the C-terminal side of prolyl residues within peptides that are up to approximately 30 amino acids long. Has an absolute requirement for an X-Pro bond in the trans configuration immediately preceding the Pro-Y scissible bond.</text>
</comment>
<dbReference type="InterPro" id="IPR051543">
    <property type="entry name" value="Serine_Peptidase_S9A"/>
</dbReference>
<protein>
    <recommendedName>
        <fullName evidence="9">Proline-specific endopeptidase</fullName>
    </recommendedName>
</protein>
<keyword evidence="6" id="KW-0378">Hydrolase</keyword>
<dbReference type="Gene3D" id="2.130.10.120">
    <property type="entry name" value="Prolyl oligopeptidase, N-terminal domain"/>
    <property type="match status" value="1"/>
</dbReference>
<keyword evidence="4" id="KW-0732">Signal</keyword>
<dbReference type="PANTHER" id="PTHR11757:SF19">
    <property type="entry name" value="PROLYL ENDOPEPTIDASE-LIKE"/>
    <property type="match status" value="1"/>
</dbReference>
<keyword evidence="13" id="KW-1185">Reference proteome</keyword>
<evidence type="ECO:0000256" key="7">
    <source>
        <dbReference type="ARBA" id="ARBA00022825"/>
    </source>
</evidence>
<dbReference type="Gene3D" id="3.40.50.1820">
    <property type="entry name" value="alpha/beta hydrolase"/>
    <property type="match status" value="1"/>
</dbReference>
<evidence type="ECO:0000256" key="1">
    <source>
        <dbReference type="ARBA" id="ARBA00004418"/>
    </source>
</evidence>
<keyword evidence="5" id="KW-0574">Periplasm</keyword>